<sequence length="316" mass="36428">MIKVVGRNTIPSIKDFEIIKPISRGAYGKVYLARKKATQDLYAIKVMKKSDMIRKNMVSQVMAEKKVLELSRNPFVVKLYYAFHSKEYLYLVMEYLIGGDLSSLLNNFGYFDENMAKIYIAETAIALEYLHKNSIIHRDLKPDNLLINKEGHIKLTDFGLSRITVNIGISKRLSDENKKTSKNDLLGTPDYLAPELLLGFGNGCEGDWWSLGVCLFEFLYGYPPFTDEAPSFIFKNILDHKIQWPEEDEEDQEISEEAKDLIGHLLDPNPKLRFKESDMKNHAFYKDLDWNNIRNLPAPFIPSPNDCLDTSYFNCN</sequence>
<dbReference type="InterPro" id="IPR000961">
    <property type="entry name" value="AGC-kinase_C"/>
</dbReference>
<evidence type="ECO:0000256" key="8">
    <source>
        <dbReference type="ARBA" id="ARBA00047899"/>
    </source>
</evidence>
<evidence type="ECO:0000259" key="11">
    <source>
        <dbReference type="PROSITE" id="PS51285"/>
    </source>
</evidence>
<dbReference type="FunFam" id="3.30.200.20:FF:000550">
    <property type="entry name" value="Serine/threonine-protein kinase greatwall"/>
    <property type="match status" value="1"/>
</dbReference>
<dbReference type="PANTHER" id="PTHR24356">
    <property type="entry name" value="SERINE/THREONINE-PROTEIN KINASE"/>
    <property type="match status" value="1"/>
</dbReference>
<dbReference type="Pfam" id="PF00069">
    <property type="entry name" value="Pkinase"/>
    <property type="match status" value="1"/>
</dbReference>
<dbReference type="PANTHER" id="PTHR24356:SF1">
    <property type="entry name" value="SERINE_THREONINE-PROTEIN KINASE GREATWALL"/>
    <property type="match status" value="1"/>
</dbReference>
<dbReference type="Proteomes" id="UP000193920">
    <property type="component" value="Unassembled WGS sequence"/>
</dbReference>
<evidence type="ECO:0000256" key="5">
    <source>
        <dbReference type="ARBA" id="ARBA00022741"/>
    </source>
</evidence>
<dbReference type="InterPro" id="IPR050236">
    <property type="entry name" value="Ser_Thr_kinase_AGC"/>
</dbReference>
<comment type="catalytic activity">
    <reaction evidence="9">
        <text>L-seryl-[protein] + ATP = O-phospho-L-seryl-[protein] + ADP + H(+)</text>
        <dbReference type="Rhea" id="RHEA:17989"/>
        <dbReference type="Rhea" id="RHEA-COMP:9863"/>
        <dbReference type="Rhea" id="RHEA-COMP:11604"/>
        <dbReference type="ChEBI" id="CHEBI:15378"/>
        <dbReference type="ChEBI" id="CHEBI:29999"/>
        <dbReference type="ChEBI" id="CHEBI:30616"/>
        <dbReference type="ChEBI" id="CHEBI:83421"/>
        <dbReference type="ChEBI" id="CHEBI:456216"/>
        <dbReference type="EC" id="2.7.11.1"/>
    </reaction>
</comment>
<dbReference type="CDD" id="cd05579">
    <property type="entry name" value="STKc_MAST_like"/>
    <property type="match status" value="1"/>
</dbReference>
<dbReference type="SMART" id="SM00220">
    <property type="entry name" value="S_TKc"/>
    <property type="match status" value="1"/>
</dbReference>
<name>A0A1Y2D484_9FUNG</name>
<gene>
    <name evidence="12" type="ORF">LY90DRAFT_413233</name>
</gene>
<comment type="catalytic activity">
    <reaction evidence="8">
        <text>L-threonyl-[protein] + ATP = O-phospho-L-threonyl-[protein] + ADP + H(+)</text>
        <dbReference type="Rhea" id="RHEA:46608"/>
        <dbReference type="Rhea" id="RHEA-COMP:11060"/>
        <dbReference type="Rhea" id="RHEA-COMP:11605"/>
        <dbReference type="ChEBI" id="CHEBI:15378"/>
        <dbReference type="ChEBI" id="CHEBI:30013"/>
        <dbReference type="ChEBI" id="CHEBI:30616"/>
        <dbReference type="ChEBI" id="CHEBI:61977"/>
        <dbReference type="ChEBI" id="CHEBI:456216"/>
        <dbReference type="EC" id="2.7.11.1"/>
    </reaction>
</comment>
<dbReference type="GO" id="GO:0005524">
    <property type="term" value="F:ATP binding"/>
    <property type="evidence" value="ECO:0007669"/>
    <property type="project" value="UniProtKB-KW"/>
</dbReference>
<evidence type="ECO:0000313" key="13">
    <source>
        <dbReference type="Proteomes" id="UP000193920"/>
    </source>
</evidence>
<dbReference type="OrthoDB" id="162894at2759"/>
<dbReference type="PROSITE" id="PS51285">
    <property type="entry name" value="AGC_KINASE_CTER"/>
    <property type="match status" value="1"/>
</dbReference>
<dbReference type="GO" id="GO:0007010">
    <property type="term" value="P:cytoskeleton organization"/>
    <property type="evidence" value="ECO:0007669"/>
    <property type="project" value="UniProtKB-ARBA"/>
</dbReference>
<dbReference type="Gene3D" id="1.10.510.10">
    <property type="entry name" value="Transferase(Phosphotransferase) domain 1"/>
    <property type="match status" value="1"/>
</dbReference>
<evidence type="ECO:0000259" key="10">
    <source>
        <dbReference type="PROSITE" id="PS50011"/>
    </source>
</evidence>
<evidence type="ECO:0000313" key="12">
    <source>
        <dbReference type="EMBL" id="ORY54027.1"/>
    </source>
</evidence>
<comment type="caution">
    <text evidence="12">The sequence shown here is derived from an EMBL/GenBank/DDBJ whole genome shotgun (WGS) entry which is preliminary data.</text>
</comment>
<dbReference type="GO" id="GO:0004674">
    <property type="term" value="F:protein serine/threonine kinase activity"/>
    <property type="evidence" value="ECO:0007669"/>
    <property type="project" value="UniProtKB-KW"/>
</dbReference>
<dbReference type="FunFam" id="1.10.510.10:FF:000024">
    <property type="entry name" value="Probable serine/threonine-protein kinase cot-1"/>
    <property type="match status" value="1"/>
</dbReference>
<dbReference type="AlphaFoldDB" id="A0A1Y2D484"/>
<proteinExistence type="predicted"/>
<reference evidence="12 13" key="1">
    <citation type="submission" date="2016-08" db="EMBL/GenBank/DDBJ databases">
        <title>A Parts List for Fungal Cellulosomes Revealed by Comparative Genomics.</title>
        <authorList>
            <consortium name="DOE Joint Genome Institute"/>
            <person name="Haitjema C.H."/>
            <person name="Gilmore S.P."/>
            <person name="Henske J.K."/>
            <person name="Solomon K.V."/>
            <person name="De Groot R."/>
            <person name="Kuo A."/>
            <person name="Mondo S.J."/>
            <person name="Salamov A.A."/>
            <person name="Labutti K."/>
            <person name="Zhao Z."/>
            <person name="Chiniquy J."/>
            <person name="Barry K."/>
            <person name="Brewer H.M."/>
            <person name="Purvine S.O."/>
            <person name="Wright A.T."/>
            <person name="Boxma B."/>
            <person name="Van Alen T."/>
            <person name="Hackstein J.H."/>
            <person name="Baker S.E."/>
            <person name="Grigoriev I.V."/>
            <person name="O'Malley M.A."/>
        </authorList>
    </citation>
    <scope>NUCLEOTIDE SEQUENCE [LARGE SCALE GENOMIC DNA]</scope>
    <source>
        <strain evidence="12 13">G1</strain>
    </source>
</reference>
<evidence type="ECO:0000256" key="1">
    <source>
        <dbReference type="ARBA" id="ARBA00012513"/>
    </source>
</evidence>
<keyword evidence="4" id="KW-0808">Transferase</keyword>
<evidence type="ECO:0000256" key="9">
    <source>
        <dbReference type="ARBA" id="ARBA00048679"/>
    </source>
</evidence>
<dbReference type="SUPFAM" id="SSF56112">
    <property type="entry name" value="Protein kinase-like (PK-like)"/>
    <property type="match status" value="1"/>
</dbReference>
<protein>
    <recommendedName>
        <fullName evidence="1">non-specific serine/threonine protein kinase</fullName>
        <ecNumber evidence="1">2.7.11.1</ecNumber>
    </recommendedName>
</protein>
<keyword evidence="7" id="KW-0067">ATP-binding</keyword>
<keyword evidence="2 12" id="KW-0723">Serine/threonine-protein kinase</keyword>
<dbReference type="Gene3D" id="3.30.200.20">
    <property type="entry name" value="Phosphorylase Kinase, domain 1"/>
    <property type="match status" value="1"/>
</dbReference>
<feature type="domain" description="AGC-kinase C-terminal" evidence="11">
    <location>
        <begin position="286"/>
        <end position="316"/>
    </location>
</feature>
<dbReference type="EC" id="2.7.11.1" evidence="1"/>
<evidence type="ECO:0000256" key="2">
    <source>
        <dbReference type="ARBA" id="ARBA00022527"/>
    </source>
</evidence>
<feature type="domain" description="Protein kinase" evidence="10">
    <location>
        <begin position="16"/>
        <end position="285"/>
    </location>
</feature>
<organism evidence="12 13">
    <name type="scientific">Neocallimastix californiae</name>
    <dbReference type="NCBI Taxonomy" id="1754190"/>
    <lineage>
        <taxon>Eukaryota</taxon>
        <taxon>Fungi</taxon>
        <taxon>Fungi incertae sedis</taxon>
        <taxon>Chytridiomycota</taxon>
        <taxon>Chytridiomycota incertae sedis</taxon>
        <taxon>Neocallimastigomycetes</taxon>
        <taxon>Neocallimastigales</taxon>
        <taxon>Neocallimastigaceae</taxon>
        <taxon>Neocallimastix</taxon>
    </lineage>
</organism>
<evidence type="ECO:0000256" key="4">
    <source>
        <dbReference type="ARBA" id="ARBA00022679"/>
    </source>
</evidence>
<dbReference type="InterPro" id="IPR011009">
    <property type="entry name" value="Kinase-like_dom_sf"/>
</dbReference>
<dbReference type="GO" id="GO:0005634">
    <property type="term" value="C:nucleus"/>
    <property type="evidence" value="ECO:0007669"/>
    <property type="project" value="TreeGrafter"/>
</dbReference>
<dbReference type="STRING" id="1754190.A0A1Y2D484"/>
<dbReference type="InterPro" id="IPR008271">
    <property type="entry name" value="Ser/Thr_kinase_AS"/>
</dbReference>
<evidence type="ECO:0000256" key="3">
    <source>
        <dbReference type="ARBA" id="ARBA00022553"/>
    </source>
</evidence>
<dbReference type="GO" id="GO:0035556">
    <property type="term" value="P:intracellular signal transduction"/>
    <property type="evidence" value="ECO:0007669"/>
    <property type="project" value="TreeGrafter"/>
</dbReference>
<dbReference type="PROSITE" id="PS50011">
    <property type="entry name" value="PROTEIN_KINASE_DOM"/>
    <property type="match status" value="1"/>
</dbReference>
<accession>A0A1Y2D484</accession>
<keyword evidence="3" id="KW-0597">Phosphoprotein</keyword>
<evidence type="ECO:0000256" key="6">
    <source>
        <dbReference type="ARBA" id="ARBA00022777"/>
    </source>
</evidence>
<keyword evidence="6 12" id="KW-0418">Kinase</keyword>
<keyword evidence="13" id="KW-1185">Reference proteome</keyword>
<keyword evidence="5" id="KW-0547">Nucleotide-binding</keyword>
<dbReference type="InterPro" id="IPR000719">
    <property type="entry name" value="Prot_kinase_dom"/>
</dbReference>
<dbReference type="PROSITE" id="PS00108">
    <property type="entry name" value="PROTEIN_KINASE_ST"/>
    <property type="match status" value="1"/>
</dbReference>
<evidence type="ECO:0000256" key="7">
    <source>
        <dbReference type="ARBA" id="ARBA00022840"/>
    </source>
</evidence>
<dbReference type="EMBL" id="MCOG01000089">
    <property type="protein sequence ID" value="ORY54027.1"/>
    <property type="molecule type" value="Genomic_DNA"/>
</dbReference>
<dbReference type="PIRSF" id="PIRSF000654">
    <property type="entry name" value="Integrin-linked_kinase"/>
    <property type="match status" value="1"/>
</dbReference>